<evidence type="ECO:0000313" key="2">
    <source>
        <dbReference type="EMBL" id="MFD2588140.1"/>
    </source>
</evidence>
<keyword evidence="1" id="KW-0378">Hydrolase</keyword>
<dbReference type="InterPro" id="IPR051540">
    <property type="entry name" value="S-2-haloacid_dehalogenase"/>
</dbReference>
<dbReference type="InterPro" id="IPR041492">
    <property type="entry name" value="HAD_2"/>
</dbReference>
<reference evidence="3" key="1">
    <citation type="journal article" date="2019" name="Int. J. Syst. Evol. Microbiol.">
        <title>The Global Catalogue of Microorganisms (GCM) 10K type strain sequencing project: providing services to taxonomists for standard genome sequencing and annotation.</title>
        <authorList>
            <consortium name="The Broad Institute Genomics Platform"/>
            <consortium name="The Broad Institute Genome Sequencing Center for Infectious Disease"/>
            <person name="Wu L."/>
            <person name="Ma J."/>
        </authorList>
    </citation>
    <scope>NUCLEOTIDE SEQUENCE [LARGE SCALE GENOMIC DNA]</scope>
    <source>
        <strain evidence="3">KCTC 52368</strain>
    </source>
</reference>
<dbReference type="Pfam" id="PF13419">
    <property type="entry name" value="HAD_2"/>
    <property type="match status" value="1"/>
</dbReference>
<proteinExistence type="predicted"/>
<dbReference type="InterPro" id="IPR036412">
    <property type="entry name" value="HAD-like_sf"/>
</dbReference>
<dbReference type="Proteomes" id="UP001597526">
    <property type="component" value="Unassembled WGS sequence"/>
</dbReference>
<organism evidence="2 3">
    <name type="scientific">Croceitalea marina</name>
    <dbReference type="NCBI Taxonomy" id="1775166"/>
    <lineage>
        <taxon>Bacteria</taxon>
        <taxon>Pseudomonadati</taxon>
        <taxon>Bacteroidota</taxon>
        <taxon>Flavobacteriia</taxon>
        <taxon>Flavobacteriales</taxon>
        <taxon>Flavobacteriaceae</taxon>
        <taxon>Croceitalea</taxon>
    </lineage>
</organism>
<protein>
    <submittedName>
        <fullName evidence="2">HAD hydrolase-like protein</fullName>
    </submittedName>
</protein>
<dbReference type="EMBL" id="JBHULB010000067">
    <property type="protein sequence ID" value="MFD2588140.1"/>
    <property type="molecule type" value="Genomic_DNA"/>
</dbReference>
<evidence type="ECO:0000313" key="3">
    <source>
        <dbReference type="Proteomes" id="UP001597526"/>
    </source>
</evidence>
<dbReference type="PANTHER" id="PTHR43316">
    <property type="entry name" value="HYDROLASE, HALOACID DELAHOGENASE-RELATED"/>
    <property type="match status" value="1"/>
</dbReference>
<sequence length="680" mass="81423">MNNQLIKLIKQSGDIKYIFCDYYDTVVHRKVHPLQPLRIWAKFLIRDFGMDITIDELTSIRKAASKHLVKMHQRPLSDIAYPTVIKEVYQRLKNSDLDSGITTLQQFIERYKEADFRSESSVQFLNDKMISTLKYLKNEGYRIFCVSDFYFDTQLMQRLIEHHKINNLFDEVFISSSIGYSKENKGEIYTHLLEKKGFLAKEVFMIGDNKRSDFLNSRKHGINAYHLKERRKKWHQKTLRFGSDRKDFIRPIKKIEKELRRSGQPYAEYLLIFHFFVERLYKKAKEQRTKNLFFLAREGLFLMKMFEAYQNFIEPEPENRINAHYLKISRQGAMQISFKPIEDEDFYILRNRYANRLSLNQFLTMFLFEENVKKEIADSLNVDGEKELKPFLDSQLFAQLIKNQQFLDLYERNRLEQKSYFDSYIDSFGVDFETEGMHVVDIGWIGSMQECLSNYFNRKYRVQGYYLGLRAAYDIDEMTKRYGLIFSVYPSQSTYDLIMLANKSLMEQFLAAPHGSTLGYRPKPDFTIEYHKKEELKVFNEYIGPLQKSMFSRYDDLLRVLRPLIYDEQLVNRYLIDLKMRSDLLANKKKIVFVDAMDKNFYNNLGNNKVGITYGIGNVKMSKLQILKKCILVPEEMFIYFVKLKPFLYRKNLYFLSFPVNWFKPYFKFHQRLKQKFTRV</sequence>
<dbReference type="InterPro" id="IPR023214">
    <property type="entry name" value="HAD_sf"/>
</dbReference>
<evidence type="ECO:0000256" key="1">
    <source>
        <dbReference type="ARBA" id="ARBA00022801"/>
    </source>
</evidence>
<dbReference type="RefSeq" id="WP_377767679.1">
    <property type="nucleotide sequence ID" value="NZ_JBHULB010000067.1"/>
</dbReference>
<dbReference type="Gene3D" id="3.40.50.1000">
    <property type="entry name" value="HAD superfamily/HAD-like"/>
    <property type="match status" value="1"/>
</dbReference>
<dbReference type="PANTHER" id="PTHR43316:SF3">
    <property type="entry name" value="HALOACID DEHALOGENASE, TYPE II (AFU_ORTHOLOGUE AFUA_2G07750)-RELATED"/>
    <property type="match status" value="1"/>
</dbReference>
<gene>
    <name evidence="2" type="ORF">ACFSQJ_14445</name>
</gene>
<name>A0ABW5MXT9_9FLAO</name>
<accession>A0ABW5MXT9</accession>
<dbReference type="SUPFAM" id="SSF56784">
    <property type="entry name" value="HAD-like"/>
    <property type="match status" value="1"/>
</dbReference>
<comment type="caution">
    <text evidence="2">The sequence shown here is derived from an EMBL/GenBank/DDBJ whole genome shotgun (WGS) entry which is preliminary data.</text>
</comment>
<keyword evidence="3" id="KW-1185">Reference proteome</keyword>